<protein>
    <submittedName>
        <fullName evidence="3">Uncharacterized protein</fullName>
    </submittedName>
</protein>
<gene>
    <name evidence="3" type="ORF">Tco_0682297</name>
</gene>
<dbReference type="Proteomes" id="UP001151760">
    <property type="component" value="Unassembled WGS sequence"/>
</dbReference>
<organism evidence="3 4">
    <name type="scientific">Tanacetum coccineum</name>
    <dbReference type="NCBI Taxonomy" id="301880"/>
    <lineage>
        <taxon>Eukaryota</taxon>
        <taxon>Viridiplantae</taxon>
        <taxon>Streptophyta</taxon>
        <taxon>Embryophyta</taxon>
        <taxon>Tracheophyta</taxon>
        <taxon>Spermatophyta</taxon>
        <taxon>Magnoliopsida</taxon>
        <taxon>eudicotyledons</taxon>
        <taxon>Gunneridae</taxon>
        <taxon>Pentapetalae</taxon>
        <taxon>asterids</taxon>
        <taxon>campanulids</taxon>
        <taxon>Asterales</taxon>
        <taxon>Asteraceae</taxon>
        <taxon>Asteroideae</taxon>
        <taxon>Anthemideae</taxon>
        <taxon>Anthemidinae</taxon>
        <taxon>Tanacetum</taxon>
    </lineage>
</organism>
<accession>A0ABQ4XRS8</accession>
<evidence type="ECO:0000313" key="4">
    <source>
        <dbReference type="Proteomes" id="UP001151760"/>
    </source>
</evidence>
<dbReference type="EMBL" id="BQNB010009739">
    <property type="protein sequence ID" value="GJS67732.1"/>
    <property type="molecule type" value="Genomic_DNA"/>
</dbReference>
<keyword evidence="1" id="KW-0175">Coiled coil</keyword>
<feature type="compositionally biased region" description="Polar residues" evidence="2">
    <location>
        <begin position="75"/>
        <end position="101"/>
    </location>
</feature>
<evidence type="ECO:0000256" key="2">
    <source>
        <dbReference type="SAM" id="MobiDB-lite"/>
    </source>
</evidence>
<sequence>MVVQNQSQMGEGLANLTDPHHTPTITQSSTQPQKTQKPRKPKRKDTQVPQPSDPSENVVDEAIHKELGDNLVRAATTTSSLEVEQYSGNITKTRSKATPNESSSLGTTSGGGPRCQETMGDTIVQTSQVSTSATTVTITTEEITLAQALEALKTSKPKVKGIVFQEPSIITTISSQQSQDKGKGIMIEEPVNPMKKKDLIWLDEEVALKVQAEFDEEERLAREKAKKEKEAINALIEEWDDIQAKIDADHELAERLQAQEQEELYDAEKSTLFQQLLEKRRKHFAAKRAKEERNKPPTKA</sequence>
<evidence type="ECO:0000256" key="1">
    <source>
        <dbReference type="SAM" id="Coils"/>
    </source>
</evidence>
<proteinExistence type="predicted"/>
<keyword evidence="4" id="KW-1185">Reference proteome</keyword>
<feature type="region of interest" description="Disordered" evidence="2">
    <location>
        <begin position="1"/>
        <end position="118"/>
    </location>
</feature>
<feature type="compositionally biased region" description="Low complexity" evidence="2">
    <location>
        <begin position="22"/>
        <end position="35"/>
    </location>
</feature>
<reference evidence="3" key="2">
    <citation type="submission" date="2022-01" db="EMBL/GenBank/DDBJ databases">
        <authorList>
            <person name="Yamashiro T."/>
            <person name="Shiraishi A."/>
            <person name="Satake H."/>
            <person name="Nakayama K."/>
        </authorList>
    </citation>
    <scope>NUCLEOTIDE SEQUENCE</scope>
</reference>
<evidence type="ECO:0000313" key="3">
    <source>
        <dbReference type="EMBL" id="GJS67732.1"/>
    </source>
</evidence>
<reference evidence="3" key="1">
    <citation type="journal article" date="2022" name="Int. J. Mol. Sci.">
        <title>Draft Genome of Tanacetum Coccineum: Genomic Comparison of Closely Related Tanacetum-Family Plants.</title>
        <authorList>
            <person name="Yamashiro T."/>
            <person name="Shiraishi A."/>
            <person name="Nakayama K."/>
            <person name="Satake H."/>
        </authorList>
    </citation>
    <scope>NUCLEOTIDE SEQUENCE</scope>
</reference>
<name>A0ABQ4XRS8_9ASTR</name>
<feature type="coiled-coil region" evidence="1">
    <location>
        <begin position="210"/>
        <end position="242"/>
    </location>
</feature>
<comment type="caution">
    <text evidence="3">The sequence shown here is derived from an EMBL/GenBank/DDBJ whole genome shotgun (WGS) entry which is preliminary data.</text>
</comment>